<dbReference type="PATRIC" id="fig|1056511.3.peg.2480"/>
<dbReference type="EMBL" id="AMZO01000017">
    <property type="protein sequence ID" value="ELR65483.1"/>
    <property type="molecule type" value="Genomic_DNA"/>
</dbReference>
<keyword evidence="1" id="KW-0472">Membrane</keyword>
<evidence type="ECO:0000313" key="4">
    <source>
        <dbReference type="Proteomes" id="UP000011134"/>
    </source>
</evidence>
<comment type="caution">
    <text evidence="3">The sequence shown here is derived from an EMBL/GenBank/DDBJ whole genome shotgun (WGS) entry which is preliminary data.</text>
</comment>
<keyword evidence="2" id="KW-0732">Signal</keyword>
<gene>
    <name evidence="3" type="ORF">C942_00987</name>
</gene>
<sequence>MKKKVTLLSAAITAALAAPAFAGINDIIISEYVEGSDNNKAIEIKNIGASEFSFNDDYGLFYNNGLHNNIIETDKKVSVLKDIKLKQNEVAVIIDKSASDALKKAVRDNISDTKNIIEADTYIYDNKNFNSMNFNGDESIFIADKDNHNVKHDLIGRATYKKYWGSNKTFRRIEQAEKPKTTFSTTDWVEEAKDTFSGLGDPTLADKPPVETPCKDAAGTVNSKTIADIQGKGFHSPLINKDTLQSDEEYLVTGVVTNVTTTLENGFYIQSSDGDNETSDGIFVATKSGVDSGMIGQKVCVRGIVKEESDRTQLEPTDDKWEVVEAKATVPAAEKIERIAKDGTNFKATLERYEGMLVKLPKDLDPNEDGAQDMRVSRTFSRDYDVSRNNMVLAYKRPNMHPNQDNIAGSIESALQAEENKNSRLIVESDASPSDGVIPYFPKFKEKPKENYIRINDSVIGLEGTLTYSDNEYRLIATNEISGTVKKVINVNDGDVKIVHNLDRTSKPVLNDKVDYDKFALRIATQNVLNYFNSPFGGAENSHGEDRGAPSDFEFSRQHDKIIKAINGLDADIIGLMEIENNGFGDLSAISQLVDGININYHKDYLSDKKYAFVGFDSDGNAIIDEKDSIGGDVITSGLLYRPSKVTLEYSKVIPMPSQQAPIIADENGSPIIETDKYGNTEVRENGKNYQRNTVTAIFKVNNTGKKLTVAVNHLKSKGSTCWEDWQGWQEWKEKEGFNPSKDEVKNEDFQGNCENFRIAAAVQLGEEMAKMGGDQVVMGDMNSYANEDPMLVLTNNPTGKALKAASYTYIGKMPQFGPNGATITKSYGFLNTVSIKDKEKGHSSWSYSYNDEIGSLDHILITKSLEDKLLDATDWHINAAESNLYDYKDAYKGYNGNGFYEKSPYRSSDHDSAIMALSYKYGETDGAPILIPSKSGVIQVAYPIASKNARSGDIAEISFSPMPEDMQTASLPQKELTKDGAQTVMLDVAGVTPGIYTVTMQLKRPVSVKSANSVVPDSTVTMQVEVEKRDSLAPKATVQPYDGTGGSFGIFGLLSMLGLGFLRRSKK</sequence>
<dbReference type="NCBIfam" id="NF033681">
    <property type="entry name" value="ExeM_NucH_DNase"/>
    <property type="match status" value="1"/>
</dbReference>
<reference evidence="3 4" key="1">
    <citation type="submission" date="2012-12" db="EMBL/GenBank/DDBJ databases">
        <title>Genome Assembly of Photobacterium sp. AK15.</title>
        <authorList>
            <person name="Khatri I."/>
            <person name="Vaidya B."/>
            <person name="Srinivas T.N.R."/>
            <person name="Subramanian S."/>
            <person name="Pinnaka A."/>
        </authorList>
    </citation>
    <scope>NUCLEOTIDE SEQUENCE [LARGE SCALE GENOMIC DNA]</scope>
    <source>
        <strain evidence="3 4">AK15</strain>
    </source>
</reference>
<dbReference type="Proteomes" id="UP000011134">
    <property type="component" value="Unassembled WGS sequence"/>
</dbReference>
<feature type="transmembrane region" description="Helical" evidence="1">
    <location>
        <begin position="1046"/>
        <end position="1063"/>
    </location>
</feature>
<keyword evidence="4" id="KW-1185">Reference proteome</keyword>
<proteinExistence type="predicted"/>
<feature type="signal peptide" evidence="2">
    <location>
        <begin position="1"/>
        <end position="22"/>
    </location>
</feature>
<keyword evidence="1" id="KW-1133">Transmembrane helix</keyword>
<dbReference type="Gene3D" id="3.60.10.10">
    <property type="entry name" value="Endonuclease/exonuclease/phosphatase"/>
    <property type="match status" value="1"/>
</dbReference>
<dbReference type="InterPro" id="IPR047971">
    <property type="entry name" value="ExeM-like"/>
</dbReference>
<dbReference type="SUPFAM" id="SSF56219">
    <property type="entry name" value="DNase I-like"/>
    <property type="match status" value="1"/>
</dbReference>
<protein>
    <submittedName>
        <fullName evidence="3">Extracellular deoxyribonuclease Xds</fullName>
    </submittedName>
</protein>
<feature type="chain" id="PRO_5003993086" evidence="2">
    <location>
        <begin position="23"/>
        <end position="1068"/>
    </location>
</feature>
<dbReference type="InterPro" id="IPR036691">
    <property type="entry name" value="Endo/exonu/phosph_ase_sf"/>
</dbReference>
<dbReference type="PANTHER" id="PTHR42834">
    <property type="entry name" value="ENDONUCLEASE/EXONUCLEASE/PHOSPHATASE FAMILY PROTEIN (AFU_ORTHOLOGUE AFUA_3G09210)"/>
    <property type="match status" value="1"/>
</dbReference>
<dbReference type="RefSeq" id="WP_007466071.1">
    <property type="nucleotide sequence ID" value="NZ_AMZO01000017.1"/>
</dbReference>
<name>L8JB54_9GAMM</name>
<organism evidence="3 4">
    <name type="scientific">Photobacterium marinum</name>
    <dbReference type="NCBI Taxonomy" id="1056511"/>
    <lineage>
        <taxon>Bacteria</taxon>
        <taxon>Pseudomonadati</taxon>
        <taxon>Pseudomonadota</taxon>
        <taxon>Gammaproteobacteria</taxon>
        <taxon>Vibrionales</taxon>
        <taxon>Vibrionaceae</taxon>
        <taxon>Photobacterium</taxon>
    </lineage>
</organism>
<evidence type="ECO:0000313" key="3">
    <source>
        <dbReference type="EMBL" id="ELR65483.1"/>
    </source>
</evidence>
<evidence type="ECO:0000256" key="1">
    <source>
        <dbReference type="SAM" id="Phobius"/>
    </source>
</evidence>
<dbReference type="AlphaFoldDB" id="L8JB54"/>
<keyword evidence="1" id="KW-0812">Transmembrane</keyword>
<accession>L8JB54</accession>
<dbReference type="OrthoDB" id="9800417at2"/>
<evidence type="ECO:0000256" key="2">
    <source>
        <dbReference type="SAM" id="SignalP"/>
    </source>
</evidence>
<dbReference type="CDD" id="cd04486">
    <property type="entry name" value="YhcR_OBF_like"/>
    <property type="match status" value="1"/>
</dbReference>
<dbReference type="PANTHER" id="PTHR42834:SF1">
    <property type="entry name" value="ENDONUCLEASE_EXONUCLEASE_PHOSPHATASE FAMILY PROTEIN (AFU_ORTHOLOGUE AFUA_3G09210)"/>
    <property type="match status" value="1"/>
</dbReference>